<evidence type="ECO:0000256" key="1">
    <source>
        <dbReference type="ARBA" id="ARBA00004952"/>
    </source>
</evidence>
<dbReference type="UniPathway" id="UPA00253">
    <property type="reaction ID" value="UER00457"/>
</dbReference>
<keyword evidence="3" id="KW-0597">Phosphoprotein</keyword>
<dbReference type="Gene3D" id="3.20.20.70">
    <property type="entry name" value="Aldolase class I"/>
    <property type="match status" value="2"/>
</dbReference>
<proteinExistence type="predicted"/>
<dbReference type="GO" id="GO:0005829">
    <property type="term" value="C:cytosol"/>
    <property type="evidence" value="ECO:0007669"/>
    <property type="project" value="TreeGrafter"/>
</dbReference>
<name>A0A0R3PWS0_ANGCS</name>
<dbReference type="WBParaSite" id="ACOC_0001063601-mRNA-1">
    <property type="protein sequence ID" value="ACOC_0001063601-mRNA-1"/>
    <property type="gene ID" value="ACOC_0001063601"/>
</dbReference>
<comment type="catalytic activity">
    <reaction evidence="6">
        <text>5-phospho-alpha-D-ribose 1-diphosphate + nicotinate + ATP + H2O = nicotinate beta-D-ribonucleotide + ADP + phosphate + diphosphate</text>
        <dbReference type="Rhea" id="RHEA:36163"/>
        <dbReference type="ChEBI" id="CHEBI:15377"/>
        <dbReference type="ChEBI" id="CHEBI:30616"/>
        <dbReference type="ChEBI" id="CHEBI:32544"/>
        <dbReference type="ChEBI" id="CHEBI:33019"/>
        <dbReference type="ChEBI" id="CHEBI:43474"/>
        <dbReference type="ChEBI" id="CHEBI:57502"/>
        <dbReference type="ChEBI" id="CHEBI:58017"/>
        <dbReference type="ChEBI" id="CHEBI:456216"/>
        <dbReference type="EC" id="6.3.4.21"/>
    </reaction>
</comment>
<evidence type="ECO:0000256" key="4">
    <source>
        <dbReference type="ARBA" id="ARBA00022598"/>
    </source>
</evidence>
<dbReference type="Gene3D" id="3.20.140.10">
    <property type="entry name" value="nicotinate phosphoribosyltransferase"/>
    <property type="match status" value="2"/>
</dbReference>
<evidence type="ECO:0000256" key="6">
    <source>
        <dbReference type="ARBA" id="ARBA00048668"/>
    </source>
</evidence>
<protein>
    <recommendedName>
        <fullName evidence="2">nicotinate phosphoribosyltransferase</fullName>
        <ecNumber evidence="2">6.3.4.21</ecNumber>
    </recommendedName>
</protein>
<sequence length="367" mass="41834">LVKFQFSGFDGTRNLLAGILFGISIKGTHAHSFICSFSSVDDLKLRSLKSNDGSVGCDLHSLSKGKRQWIMEKVGWDVLGSGVNDGELAAFVSYAIASQTQVFFSSTPMISGVINFISVTLALFLLGYRSVECRIDSGNLAYLSKEVRRRLRMVAGFHFPVNRLIFWGRYFRWIEFLLIVASNDINEETIISLNEHVKSMLWKWYSSRYLSKTASSLLCVQGMITGQCKNLVVVVKNVVNKLSDVFSTLPKTYFHLVVLSGHQKFKLNQELSKNTIPGLKRSFRLYGKSGFYILDLIVLEEEQDRVCNKPLLCRHPSEDRVNASWKTLREHHRRYLNPTPYKVSVSKKFYVCIHKIWLQNAPIGQLE</sequence>
<dbReference type="AlphaFoldDB" id="A0A0R3PWS0"/>
<comment type="pathway">
    <text evidence="1">Cofactor biosynthesis; NAD(+) biosynthesis; nicotinate D-ribonucleotide from nicotinate: step 1/1.</text>
</comment>
<dbReference type="Pfam" id="PF17956">
    <property type="entry name" value="NAPRTase_C"/>
    <property type="match status" value="1"/>
</dbReference>
<keyword evidence="4" id="KW-0436">Ligase</keyword>
<dbReference type="GO" id="GO:0004516">
    <property type="term" value="F:nicotinate phosphoribosyltransferase activity"/>
    <property type="evidence" value="ECO:0007669"/>
    <property type="project" value="UniProtKB-EC"/>
</dbReference>
<dbReference type="PANTHER" id="PTHR11098:SF1">
    <property type="entry name" value="NICOTINATE PHOSPHORIBOSYLTRANSFERASE"/>
    <property type="match status" value="1"/>
</dbReference>
<evidence type="ECO:0000256" key="2">
    <source>
        <dbReference type="ARBA" id="ARBA00013236"/>
    </source>
</evidence>
<evidence type="ECO:0000256" key="3">
    <source>
        <dbReference type="ARBA" id="ARBA00022553"/>
    </source>
</evidence>
<dbReference type="InterPro" id="IPR036068">
    <property type="entry name" value="Nicotinate_pribotase-like_C"/>
</dbReference>
<dbReference type="PANTHER" id="PTHR11098">
    <property type="entry name" value="NICOTINATE PHOSPHORIBOSYLTRANSFERASE"/>
    <property type="match status" value="1"/>
</dbReference>
<dbReference type="InterPro" id="IPR013785">
    <property type="entry name" value="Aldolase_TIM"/>
</dbReference>
<evidence type="ECO:0000313" key="8">
    <source>
        <dbReference type="WBParaSite" id="ACOC_0001063601-mRNA-1"/>
    </source>
</evidence>
<evidence type="ECO:0000256" key="5">
    <source>
        <dbReference type="ARBA" id="ARBA00022642"/>
    </source>
</evidence>
<reference evidence="8" key="1">
    <citation type="submission" date="2017-02" db="UniProtKB">
        <authorList>
            <consortium name="WormBaseParasite"/>
        </authorList>
    </citation>
    <scope>IDENTIFICATION</scope>
</reference>
<accession>A0A0R3PWS0</accession>
<dbReference type="OMA" id="REYCMER"/>
<dbReference type="InterPro" id="IPR007229">
    <property type="entry name" value="Nic_PRibTrfase-Fam"/>
</dbReference>
<feature type="domain" description="Nicotinate phosphoribosyltransferase C-terminal" evidence="7">
    <location>
        <begin position="319"/>
        <end position="350"/>
    </location>
</feature>
<dbReference type="GO" id="GO:0034355">
    <property type="term" value="P:NAD+ biosynthetic process via the salvage pathway"/>
    <property type="evidence" value="ECO:0007669"/>
    <property type="project" value="TreeGrafter"/>
</dbReference>
<organism evidence="8">
    <name type="scientific">Angiostrongylus costaricensis</name>
    <name type="common">Nematode worm</name>
    <dbReference type="NCBI Taxonomy" id="334426"/>
    <lineage>
        <taxon>Eukaryota</taxon>
        <taxon>Metazoa</taxon>
        <taxon>Ecdysozoa</taxon>
        <taxon>Nematoda</taxon>
        <taxon>Chromadorea</taxon>
        <taxon>Rhabditida</taxon>
        <taxon>Rhabditina</taxon>
        <taxon>Rhabditomorpha</taxon>
        <taxon>Strongyloidea</taxon>
        <taxon>Metastrongylidae</taxon>
        <taxon>Angiostrongylus</taxon>
    </lineage>
</organism>
<dbReference type="EC" id="6.3.4.21" evidence="2"/>
<dbReference type="SUPFAM" id="SSF51690">
    <property type="entry name" value="Nicotinate/Quinolinate PRTase C-terminal domain-like"/>
    <property type="match status" value="2"/>
</dbReference>
<dbReference type="InterPro" id="IPR041619">
    <property type="entry name" value="NAPRTase_C"/>
</dbReference>
<keyword evidence="5" id="KW-0662">Pyridine nucleotide biosynthesis</keyword>
<evidence type="ECO:0000259" key="7">
    <source>
        <dbReference type="Pfam" id="PF17956"/>
    </source>
</evidence>